<dbReference type="SMART" id="SM00267">
    <property type="entry name" value="GGDEF"/>
    <property type="match status" value="1"/>
</dbReference>
<dbReference type="Pfam" id="PF00072">
    <property type="entry name" value="Response_reg"/>
    <property type="match status" value="1"/>
</dbReference>
<keyword evidence="7" id="KW-1185">Reference proteome</keyword>
<dbReference type="Gene3D" id="3.30.70.270">
    <property type="match status" value="1"/>
</dbReference>
<name>A0A918IXC5_9RHOB</name>
<feature type="domain" description="GGDEF" evidence="5">
    <location>
        <begin position="321"/>
        <end position="458"/>
    </location>
</feature>
<dbReference type="RefSeq" id="WP_189634421.1">
    <property type="nucleotide sequence ID" value="NZ_BMYQ01000009.1"/>
</dbReference>
<dbReference type="CDD" id="cd01949">
    <property type="entry name" value="GGDEF"/>
    <property type="match status" value="1"/>
</dbReference>
<evidence type="ECO:0000313" key="7">
    <source>
        <dbReference type="Proteomes" id="UP000628984"/>
    </source>
</evidence>
<dbReference type="Pfam" id="PF00990">
    <property type="entry name" value="GGDEF"/>
    <property type="match status" value="1"/>
</dbReference>
<evidence type="ECO:0000313" key="6">
    <source>
        <dbReference type="EMBL" id="GGW37302.1"/>
    </source>
</evidence>
<gene>
    <name evidence="6" type="ORF">GCM10011452_27100</name>
</gene>
<keyword evidence="3" id="KW-0597">Phosphoprotein</keyword>
<dbReference type="PANTHER" id="PTHR45138">
    <property type="entry name" value="REGULATORY COMPONENTS OF SENSORY TRANSDUCTION SYSTEM"/>
    <property type="match status" value="1"/>
</dbReference>
<dbReference type="InterPro" id="IPR050469">
    <property type="entry name" value="Diguanylate_Cyclase"/>
</dbReference>
<dbReference type="NCBIfam" id="TIGR00254">
    <property type="entry name" value="GGDEF"/>
    <property type="match status" value="1"/>
</dbReference>
<dbReference type="EC" id="2.7.7.65" evidence="1"/>
<evidence type="ECO:0000256" key="2">
    <source>
        <dbReference type="ARBA" id="ARBA00034247"/>
    </source>
</evidence>
<dbReference type="InterPro" id="IPR000160">
    <property type="entry name" value="GGDEF_dom"/>
</dbReference>
<reference evidence="6" key="2">
    <citation type="submission" date="2020-09" db="EMBL/GenBank/DDBJ databases">
        <authorList>
            <person name="Sun Q."/>
            <person name="Kim S."/>
        </authorList>
    </citation>
    <scope>NUCLEOTIDE SEQUENCE</scope>
    <source>
        <strain evidence="6">KCTC 23714</strain>
    </source>
</reference>
<dbReference type="InterPro" id="IPR011006">
    <property type="entry name" value="CheY-like_superfamily"/>
</dbReference>
<dbReference type="Proteomes" id="UP000628984">
    <property type="component" value="Unassembled WGS sequence"/>
</dbReference>
<dbReference type="GO" id="GO:0000160">
    <property type="term" value="P:phosphorelay signal transduction system"/>
    <property type="evidence" value="ECO:0007669"/>
    <property type="project" value="InterPro"/>
</dbReference>
<dbReference type="SUPFAM" id="SSF52172">
    <property type="entry name" value="CheY-like"/>
    <property type="match status" value="2"/>
</dbReference>
<dbReference type="SUPFAM" id="SSF55073">
    <property type="entry name" value="Nucleotide cyclase"/>
    <property type="match status" value="1"/>
</dbReference>
<dbReference type="PROSITE" id="PS50887">
    <property type="entry name" value="GGDEF"/>
    <property type="match status" value="1"/>
</dbReference>
<dbReference type="InterPro" id="IPR029787">
    <property type="entry name" value="Nucleotide_cyclase"/>
</dbReference>
<evidence type="ECO:0000259" key="4">
    <source>
        <dbReference type="PROSITE" id="PS50110"/>
    </source>
</evidence>
<comment type="catalytic activity">
    <reaction evidence="2">
        <text>2 GTP = 3',3'-c-di-GMP + 2 diphosphate</text>
        <dbReference type="Rhea" id="RHEA:24898"/>
        <dbReference type="ChEBI" id="CHEBI:33019"/>
        <dbReference type="ChEBI" id="CHEBI:37565"/>
        <dbReference type="ChEBI" id="CHEBI:58805"/>
        <dbReference type="EC" id="2.7.7.65"/>
    </reaction>
</comment>
<sequence length="460" mass="49352">MAGTILIVDDVATNRIVLKVKLGAACYQPLMAADGAGCLRLAREARPDLILLDVALPDIPGVEVLQRLRSDPLTRDIPVVMVAGTADPALRRAALLAGADDYFVKPVDDALLMARLRNLRRTHEALAELGQRGDTLQALGLAEDQAGFARPGTIALVCDRPEEALRWRRDMAPHLSDQLLTLHREEALAQTSGPDCPDIFVIDGDLGGRGGGLRLMSELRSRSATRHAGIVLLHPDARADDLAMAYDMGANEAMETGHPAAELALRLRALLRRKHAADRLRATVQDGLRLAVIDPLTGLYNRRYALPRLATIADRAQMLGTCFAVMVIDLDRFKAVNDCFGHAGGDSVLAEVAHRLAENLRASDLVARIGGEEFLVALPDTGLPEAQQIAERLCRMVQEAPIALPDGRSLSVTVSIGLAVAAGSKVATQDVAHMVDRADRALLDAKAQGRNQVMLDASAA</sequence>
<feature type="modified residue" description="4-aspartylphosphate" evidence="3">
    <location>
        <position position="53"/>
    </location>
</feature>
<dbReference type="InterPro" id="IPR043128">
    <property type="entry name" value="Rev_trsase/Diguanyl_cyclase"/>
</dbReference>
<dbReference type="PANTHER" id="PTHR45138:SF9">
    <property type="entry name" value="DIGUANYLATE CYCLASE DGCM-RELATED"/>
    <property type="match status" value="1"/>
</dbReference>
<dbReference type="Gene3D" id="3.40.50.2300">
    <property type="match status" value="1"/>
</dbReference>
<dbReference type="GO" id="GO:0005886">
    <property type="term" value="C:plasma membrane"/>
    <property type="evidence" value="ECO:0007669"/>
    <property type="project" value="TreeGrafter"/>
</dbReference>
<protein>
    <recommendedName>
        <fullName evidence="1">diguanylate cyclase</fullName>
        <ecNumber evidence="1">2.7.7.65</ecNumber>
    </recommendedName>
</protein>
<evidence type="ECO:0000256" key="1">
    <source>
        <dbReference type="ARBA" id="ARBA00012528"/>
    </source>
</evidence>
<dbReference type="PROSITE" id="PS50110">
    <property type="entry name" value="RESPONSE_REGULATORY"/>
    <property type="match status" value="1"/>
</dbReference>
<evidence type="ECO:0000256" key="3">
    <source>
        <dbReference type="PROSITE-ProRule" id="PRU00169"/>
    </source>
</evidence>
<feature type="domain" description="Response regulatory" evidence="4">
    <location>
        <begin position="4"/>
        <end position="120"/>
    </location>
</feature>
<reference evidence="6" key="1">
    <citation type="journal article" date="2014" name="Int. J. Syst. Evol. Microbiol.">
        <title>Complete genome sequence of Corynebacterium casei LMG S-19264T (=DSM 44701T), isolated from a smear-ripened cheese.</title>
        <authorList>
            <consortium name="US DOE Joint Genome Institute (JGI-PGF)"/>
            <person name="Walter F."/>
            <person name="Albersmeier A."/>
            <person name="Kalinowski J."/>
            <person name="Ruckert C."/>
        </authorList>
    </citation>
    <scope>NUCLEOTIDE SEQUENCE</scope>
    <source>
        <strain evidence="6">KCTC 23714</strain>
    </source>
</reference>
<evidence type="ECO:0000259" key="5">
    <source>
        <dbReference type="PROSITE" id="PS50887"/>
    </source>
</evidence>
<organism evidence="6 7">
    <name type="scientific">Gemmobacter lanyuensis</name>
    <dbReference type="NCBI Taxonomy" id="1054497"/>
    <lineage>
        <taxon>Bacteria</taxon>
        <taxon>Pseudomonadati</taxon>
        <taxon>Pseudomonadota</taxon>
        <taxon>Alphaproteobacteria</taxon>
        <taxon>Rhodobacterales</taxon>
        <taxon>Paracoccaceae</taxon>
        <taxon>Gemmobacter</taxon>
    </lineage>
</organism>
<dbReference type="GO" id="GO:0043709">
    <property type="term" value="P:cell adhesion involved in single-species biofilm formation"/>
    <property type="evidence" value="ECO:0007669"/>
    <property type="project" value="TreeGrafter"/>
</dbReference>
<proteinExistence type="predicted"/>
<accession>A0A918IXC5</accession>
<dbReference type="GO" id="GO:1902201">
    <property type="term" value="P:negative regulation of bacterial-type flagellum-dependent cell motility"/>
    <property type="evidence" value="ECO:0007669"/>
    <property type="project" value="TreeGrafter"/>
</dbReference>
<dbReference type="GO" id="GO:0052621">
    <property type="term" value="F:diguanylate cyclase activity"/>
    <property type="evidence" value="ECO:0007669"/>
    <property type="project" value="UniProtKB-EC"/>
</dbReference>
<comment type="caution">
    <text evidence="6">The sequence shown here is derived from an EMBL/GenBank/DDBJ whole genome shotgun (WGS) entry which is preliminary data.</text>
</comment>
<dbReference type="FunFam" id="3.30.70.270:FF:000001">
    <property type="entry name" value="Diguanylate cyclase domain protein"/>
    <property type="match status" value="1"/>
</dbReference>
<dbReference type="SMART" id="SM00448">
    <property type="entry name" value="REC"/>
    <property type="match status" value="1"/>
</dbReference>
<dbReference type="EMBL" id="BMYQ01000009">
    <property type="protein sequence ID" value="GGW37302.1"/>
    <property type="molecule type" value="Genomic_DNA"/>
</dbReference>
<dbReference type="AlphaFoldDB" id="A0A918IXC5"/>
<dbReference type="InterPro" id="IPR001789">
    <property type="entry name" value="Sig_transdc_resp-reg_receiver"/>
</dbReference>